<dbReference type="EMBL" id="BGZK01001997">
    <property type="protein sequence ID" value="GBP89376.1"/>
    <property type="molecule type" value="Genomic_DNA"/>
</dbReference>
<keyword evidence="2" id="KW-1185">Reference proteome</keyword>
<name>A0A4C1ZLI7_EUMVA</name>
<accession>A0A4C1ZLI7</accession>
<protein>
    <submittedName>
        <fullName evidence="1">Uncharacterized protein</fullName>
    </submittedName>
</protein>
<evidence type="ECO:0000313" key="2">
    <source>
        <dbReference type="Proteomes" id="UP000299102"/>
    </source>
</evidence>
<comment type="caution">
    <text evidence="1">The sequence shown here is derived from an EMBL/GenBank/DDBJ whole genome shotgun (WGS) entry which is preliminary data.</text>
</comment>
<dbReference type="OrthoDB" id="425681at2759"/>
<sequence>MDSKRFSRPARLAIHNGVLIRALTYGNESCVWQKHNESGINGVEMQTLRSMCGVSRKDTFESNNDPYMFKVHLGWQSRLSAGRFSIRHFGTVTRHFAARIARRTARVRSARCLINFKLGENLLYARWRHGGDAHATAAPMRR</sequence>
<gene>
    <name evidence="1" type="ORF">EVAR_68085_1</name>
</gene>
<reference evidence="1 2" key="1">
    <citation type="journal article" date="2019" name="Commun. Biol.">
        <title>The bagworm genome reveals a unique fibroin gene that provides high tensile strength.</title>
        <authorList>
            <person name="Kono N."/>
            <person name="Nakamura H."/>
            <person name="Ohtoshi R."/>
            <person name="Tomita M."/>
            <person name="Numata K."/>
            <person name="Arakawa K."/>
        </authorList>
    </citation>
    <scope>NUCLEOTIDE SEQUENCE [LARGE SCALE GENOMIC DNA]</scope>
</reference>
<evidence type="ECO:0000313" key="1">
    <source>
        <dbReference type="EMBL" id="GBP89376.1"/>
    </source>
</evidence>
<dbReference type="Proteomes" id="UP000299102">
    <property type="component" value="Unassembled WGS sequence"/>
</dbReference>
<proteinExistence type="predicted"/>
<dbReference type="AlphaFoldDB" id="A0A4C1ZLI7"/>
<organism evidence="1 2">
    <name type="scientific">Eumeta variegata</name>
    <name type="common">Bagworm moth</name>
    <name type="synonym">Eumeta japonica</name>
    <dbReference type="NCBI Taxonomy" id="151549"/>
    <lineage>
        <taxon>Eukaryota</taxon>
        <taxon>Metazoa</taxon>
        <taxon>Ecdysozoa</taxon>
        <taxon>Arthropoda</taxon>
        <taxon>Hexapoda</taxon>
        <taxon>Insecta</taxon>
        <taxon>Pterygota</taxon>
        <taxon>Neoptera</taxon>
        <taxon>Endopterygota</taxon>
        <taxon>Lepidoptera</taxon>
        <taxon>Glossata</taxon>
        <taxon>Ditrysia</taxon>
        <taxon>Tineoidea</taxon>
        <taxon>Psychidae</taxon>
        <taxon>Oiketicinae</taxon>
        <taxon>Eumeta</taxon>
    </lineage>
</organism>